<dbReference type="Proteomes" id="UP001297600">
    <property type="component" value="Unassembled WGS sequence"/>
</dbReference>
<feature type="transmembrane region" description="Helical" evidence="1">
    <location>
        <begin position="103"/>
        <end position="125"/>
    </location>
</feature>
<gene>
    <name evidence="3" type="ORF">MAF45_08100</name>
</gene>
<dbReference type="PANTHER" id="PTHR35793">
    <property type="entry name" value="INNER MEMBRANE PROTEIN YJIG"/>
    <property type="match status" value="1"/>
</dbReference>
<dbReference type="PANTHER" id="PTHR35793:SF2">
    <property type="entry name" value="INNER MEMBRANE PROTEIN YJIG"/>
    <property type="match status" value="1"/>
</dbReference>
<keyword evidence="1" id="KW-0812">Transmembrane</keyword>
<feature type="transmembrane region" description="Helical" evidence="1">
    <location>
        <begin position="137"/>
        <end position="160"/>
    </location>
</feature>
<keyword evidence="4" id="KW-1185">Reference proteome</keyword>
<name>A0ABS9MSU6_9BURK</name>
<dbReference type="InterPro" id="IPR011642">
    <property type="entry name" value="Gate_dom"/>
</dbReference>
<comment type="caution">
    <text evidence="3">The sequence shown here is derived from an EMBL/GenBank/DDBJ whole genome shotgun (WGS) entry which is preliminary data.</text>
</comment>
<organism evidence="3 4">
    <name type="scientific">Mesosutterella porci</name>
    <dbReference type="NCBI Taxonomy" id="2915351"/>
    <lineage>
        <taxon>Bacteria</taxon>
        <taxon>Pseudomonadati</taxon>
        <taxon>Pseudomonadota</taxon>
        <taxon>Betaproteobacteria</taxon>
        <taxon>Burkholderiales</taxon>
        <taxon>Sutterellaceae</taxon>
        <taxon>Mesosutterella</taxon>
    </lineage>
</organism>
<evidence type="ECO:0000256" key="1">
    <source>
        <dbReference type="SAM" id="Phobius"/>
    </source>
</evidence>
<evidence type="ECO:0000259" key="2">
    <source>
        <dbReference type="Pfam" id="PF07670"/>
    </source>
</evidence>
<reference evidence="3 4" key="1">
    <citation type="submission" date="2022-02" db="EMBL/GenBank/DDBJ databases">
        <title>Mesosutterella porci, a novel member of the family Sutterellaceae from pig feces.</title>
        <authorList>
            <person name="Wylensek D."/>
            <person name="Clavel T."/>
        </authorList>
    </citation>
    <scope>NUCLEOTIDE SEQUENCE [LARGE SCALE GENOMIC DNA]</scope>
    <source>
        <strain evidence="4">oilRF-744-wt-GAM-9</strain>
    </source>
</reference>
<feature type="domain" description="Nucleoside transporter/FeoB GTPase Gate" evidence="2">
    <location>
        <begin position="34"/>
        <end position="96"/>
    </location>
</feature>
<dbReference type="RefSeq" id="WP_237979133.1">
    <property type="nucleotide sequence ID" value="NZ_JAKNCT010000009.1"/>
</dbReference>
<evidence type="ECO:0000313" key="4">
    <source>
        <dbReference type="Proteomes" id="UP001297600"/>
    </source>
</evidence>
<proteinExistence type="predicted"/>
<protein>
    <submittedName>
        <fullName evidence="3">YjiG family protein</fullName>
    </submittedName>
</protein>
<dbReference type="Pfam" id="PF07670">
    <property type="entry name" value="Gate"/>
    <property type="match status" value="1"/>
</dbReference>
<keyword evidence="1" id="KW-1133">Transmembrane helix</keyword>
<dbReference type="EMBL" id="JAKNCT010000009">
    <property type="protein sequence ID" value="MCG5031399.1"/>
    <property type="molecule type" value="Genomic_DNA"/>
</dbReference>
<accession>A0ABS9MSU6</accession>
<dbReference type="InterPro" id="IPR052549">
    <property type="entry name" value="SpmB"/>
</dbReference>
<evidence type="ECO:0000313" key="3">
    <source>
        <dbReference type="EMBL" id="MCG5031399.1"/>
    </source>
</evidence>
<keyword evidence="1" id="KW-0472">Membrane</keyword>
<feature type="transmembrane region" description="Helical" evidence="1">
    <location>
        <begin position="75"/>
        <end position="97"/>
    </location>
</feature>
<feature type="transmembrane region" description="Helical" evidence="1">
    <location>
        <begin position="39"/>
        <end position="63"/>
    </location>
</feature>
<dbReference type="NCBIfam" id="NF007811">
    <property type="entry name" value="PRK10519.1"/>
    <property type="match status" value="1"/>
</dbReference>
<sequence>MTEEKKAAAPAKKEMVTDVFVRGAYQGWGIATHSMIPNVLMAFVIIKALNITGILALVGKVCGPVMAIFGLPGEAIMVLLGAWMSMGGGVGVAVALFEGGKLVGADLGILAPAIFLMGSQVQYLGRCLGVIGIEGKMIPITMAIPIIVALISLWVMKLIVLAA</sequence>